<comment type="caution">
    <text evidence="1">The sequence shown here is derived from an EMBL/GenBank/DDBJ whole genome shotgun (WGS) entry which is preliminary data.</text>
</comment>
<evidence type="ECO:0000313" key="2">
    <source>
        <dbReference type="Proteomes" id="UP001484097"/>
    </source>
</evidence>
<organism evidence="1 2">
    <name type="scientific">Citricoccus nitrophenolicus</name>
    <dbReference type="NCBI Taxonomy" id="863575"/>
    <lineage>
        <taxon>Bacteria</taxon>
        <taxon>Bacillati</taxon>
        <taxon>Actinomycetota</taxon>
        <taxon>Actinomycetes</taxon>
        <taxon>Micrococcales</taxon>
        <taxon>Micrococcaceae</taxon>
        <taxon>Citricoccus</taxon>
    </lineage>
</organism>
<evidence type="ECO:0000313" key="1">
    <source>
        <dbReference type="EMBL" id="MEO9249294.1"/>
    </source>
</evidence>
<dbReference type="Proteomes" id="UP001484097">
    <property type="component" value="Unassembled WGS sequence"/>
</dbReference>
<gene>
    <name evidence="1" type="ORF">ABDK96_16550</name>
</gene>
<reference evidence="1 2" key="1">
    <citation type="submission" date="2024-05" db="EMBL/GenBank/DDBJ databases">
        <authorList>
            <person name="Yi C."/>
        </authorList>
    </citation>
    <scope>NUCLEOTIDE SEQUENCE [LARGE SCALE GENOMIC DNA]</scope>
    <source>
        <strain evidence="1 2">XS13</strain>
    </source>
</reference>
<name>A0ABV0INT9_9MICC</name>
<sequence>MSPRHHLVPQFYLRNFADSNQQLALVDRDRPDRVVRSAVRKACAEVGFYRIETEVLARDEDRAGHDPESIEHHLSQFEQAAAPAVYKLLRTGWADLTTEDWYHLINHIALQAVRGHRWREDFNAMATHHMRLQLGETVTDDSVRTWLRANGRPASADDVGIFRAEMLGPSGPRLVAPDAVMIQEGIKLALGELGERLAHQMTWSLILSDTEPVLTSDEPVCWWSPGDAPVGYATASIVWFPLSPRVILQLCDRDVDPDKLGLPSVASATGRDELIRVVNRQIAGQAHRWVIHHPDDRLHDGLQMAPRTAWRDQLVSVTEDGGTSRELWVHRRLPAQ</sequence>
<dbReference type="RefSeq" id="WP_347922175.1">
    <property type="nucleotide sequence ID" value="NZ_JBDXMX010000014.1"/>
</dbReference>
<protein>
    <submittedName>
        <fullName evidence="1">DUF4238 domain-containing protein</fullName>
    </submittedName>
</protein>
<dbReference type="Pfam" id="PF14022">
    <property type="entry name" value="DUF4238"/>
    <property type="match status" value="1"/>
</dbReference>
<accession>A0ABV0INT9</accession>
<proteinExistence type="predicted"/>
<dbReference type="EMBL" id="JBDXMX010000014">
    <property type="protein sequence ID" value="MEO9249294.1"/>
    <property type="molecule type" value="Genomic_DNA"/>
</dbReference>
<dbReference type="InterPro" id="IPR025332">
    <property type="entry name" value="DUF4238"/>
</dbReference>
<keyword evidence="2" id="KW-1185">Reference proteome</keyword>